<comment type="function">
    <text evidence="5">Component of the exocyst complex involved in the docking of exocytic vesicles with fusion sites on the plasma membrane.</text>
</comment>
<evidence type="ECO:0000259" key="8">
    <source>
        <dbReference type="Pfam" id="PF20652"/>
    </source>
</evidence>
<feature type="region of interest" description="Disordered" evidence="6">
    <location>
        <begin position="212"/>
        <end position="276"/>
    </location>
</feature>
<dbReference type="GO" id="GO:0006904">
    <property type="term" value="P:vesicle docking involved in exocytosis"/>
    <property type="evidence" value="ECO:0007669"/>
    <property type="project" value="InterPro"/>
</dbReference>
<dbReference type="GO" id="GO:0006612">
    <property type="term" value="P:protein targeting to membrane"/>
    <property type="evidence" value="ECO:0007669"/>
    <property type="project" value="UniProtKB-UniRule"/>
</dbReference>
<dbReference type="InterPro" id="IPR048630">
    <property type="entry name" value="Sec8_M"/>
</dbReference>
<dbReference type="RefSeq" id="XP_036364721.1">
    <property type="nucleotide sequence ID" value="XM_036508828.1"/>
</dbReference>
<dbReference type="GO" id="GO:0006893">
    <property type="term" value="P:Golgi to plasma membrane transport"/>
    <property type="evidence" value="ECO:0007669"/>
    <property type="project" value="TreeGrafter"/>
</dbReference>
<dbReference type="InterPro" id="IPR039682">
    <property type="entry name" value="Sec8/EXOC4"/>
</dbReference>
<dbReference type="GO" id="GO:0090522">
    <property type="term" value="P:vesicle tethering involved in exocytosis"/>
    <property type="evidence" value="ECO:0007669"/>
    <property type="project" value="UniProtKB-UniRule"/>
</dbReference>
<name>A0A7E6FAE1_9MOLL</name>
<evidence type="ECO:0000256" key="3">
    <source>
        <dbReference type="ARBA" id="ARBA00022483"/>
    </source>
</evidence>
<dbReference type="InterPro" id="IPR007191">
    <property type="entry name" value="Sec8_exocyst_N"/>
</dbReference>
<keyword evidence="4 5" id="KW-0653">Protein transport</keyword>
<evidence type="ECO:0000313" key="10">
    <source>
        <dbReference type="RefSeq" id="XP_036364721.1"/>
    </source>
</evidence>
<gene>
    <name evidence="10" type="primary">LOC115219104</name>
</gene>
<proteinExistence type="inferred from homology"/>
<keyword evidence="3 5" id="KW-0268">Exocytosis</keyword>
<comment type="similarity">
    <text evidence="1 5">Belongs to the SEC8 family.</text>
</comment>
<dbReference type="GO" id="GO:0032584">
    <property type="term" value="C:growth cone membrane"/>
    <property type="evidence" value="ECO:0007669"/>
    <property type="project" value="TreeGrafter"/>
</dbReference>
<keyword evidence="9" id="KW-1185">Reference proteome</keyword>
<dbReference type="Pfam" id="PF04048">
    <property type="entry name" value="Sec8_N"/>
    <property type="match status" value="1"/>
</dbReference>
<evidence type="ECO:0000259" key="7">
    <source>
        <dbReference type="Pfam" id="PF04048"/>
    </source>
</evidence>
<evidence type="ECO:0000256" key="6">
    <source>
        <dbReference type="SAM" id="MobiDB-lite"/>
    </source>
</evidence>
<dbReference type="PANTHER" id="PTHR14146:SF0">
    <property type="entry name" value="EXOCYST COMPLEX COMPONENT 4"/>
    <property type="match status" value="1"/>
</dbReference>
<keyword evidence="2 5" id="KW-0813">Transport</keyword>
<evidence type="ECO:0000256" key="4">
    <source>
        <dbReference type="ARBA" id="ARBA00022927"/>
    </source>
</evidence>
<sequence length="973" mass="109916">MSTGLEETLRGPLPVTKSRDTSNFLMTIVRTLSSSSDFDKRENEKTRIEKAFQESDKTLSEMVSDNYSELTKILQTFSIVNKNVNESRDKIRKIKEDLSSCKTLLHCKRDELRRLWIEGVEHKTIVSILDQIEQIKDVPEKLEGYMAKKHYLHATELVVSAVARVEGSLSGVNALRDLKVDLIARKEQMHEVLIDELNRQIYIRATSEVSKNVQKPGSGRSSKQAPQTNSPADRNYRRPGGMARTLLKDVSGSPSSSPTLSVTGGEKNGEIAEDLNSDPEENLSHFIAILVESLFLLKKLPEAVEAVKMRIQPELMAIVSRASEKIVESSCHKGDSLANEHQPRYLLQLLQLVFQQFRCVANAHQIILNNLQRIVQSMSEKDEKLASGAPVRSDQLLYDMVDIWSKIQAVLQLLLSDYLDIQNSASSRQNAPSNFDEPNTDIGMYFSKKKPTKPKKLPLFRFDASIHALSTNSYIEDHRPTELIGGTDGLMENAKHQFVCKPGAHNITAIFTTLENFIKEIETAMACAPGSSSLQAFVTEFVKNIFLYQVHYNVSSSISSATKGFDALRNVIDHKTLKELAVPRPLLQSTVTVDRNIQELQALMHDLPDYAEQFLNMICKILEEYRDTCHSAYRGIVQYDSDEKRIISAMWAKDEDISRFLRSLPSWRSLQPTAGQELNLIACSEEEMRALNLKEAMILISNLSTADSLIPQQEIITDVTQMRTVANVHESLEWFAHCRTPSTQTNNDPNIPPVSEKTLSSLKSLVTDFQNLAEICLLLLHLEVRVHCFYYLLPVAKQSNYAGPIDDLDPDSNVLKLNKDLSNIEEVLSLSLQPKKFKYIFESLGYLVASILINSIQFLKKINENGIKKMCRNIFAIQQNLTNITMSRESDLDHARQYYELLYTSPDAIIDGIAEKGAQYTEQEYIQLFQLQHRSQPGAAMSTSQDQLEARLQRLHTVMQNVSHSAADDSTNI</sequence>
<reference evidence="10" key="1">
    <citation type="submission" date="2025-08" db="UniProtKB">
        <authorList>
            <consortium name="RefSeq"/>
        </authorList>
    </citation>
    <scope>IDENTIFICATION</scope>
</reference>
<feature type="domain" description="Exocyst complex component Sec8 N-terminal" evidence="7">
    <location>
        <begin position="48"/>
        <end position="143"/>
    </location>
</feature>
<dbReference type="GO" id="GO:0045202">
    <property type="term" value="C:synapse"/>
    <property type="evidence" value="ECO:0007669"/>
    <property type="project" value="TreeGrafter"/>
</dbReference>
<organism evidence="9 10">
    <name type="scientific">Octopus sinensis</name>
    <name type="common">East Asian common octopus</name>
    <dbReference type="NCBI Taxonomy" id="2607531"/>
    <lineage>
        <taxon>Eukaryota</taxon>
        <taxon>Metazoa</taxon>
        <taxon>Spiralia</taxon>
        <taxon>Lophotrochozoa</taxon>
        <taxon>Mollusca</taxon>
        <taxon>Cephalopoda</taxon>
        <taxon>Coleoidea</taxon>
        <taxon>Octopodiformes</taxon>
        <taxon>Octopoda</taxon>
        <taxon>Incirrata</taxon>
        <taxon>Octopodidae</taxon>
        <taxon>Octopus</taxon>
    </lineage>
</organism>
<dbReference type="GO" id="GO:0015031">
    <property type="term" value="P:protein transport"/>
    <property type="evidence" value="ECO:0007669"/>
    <property type="project" value="UniProtKB-KW"/>
</dbReference>
<dbReference type="Pfam" id="PF20652">
    <property type="entry name" value="Sec8_C"/>
    <property type="match status" value="1"/>
</dbReference>
<evidence type="ECO:0000256" key="5">
    <source>
        <dbReference type="RuleBase" id="RU367079"/>
    </source>
</evidence>
<evidence type="ECO:0000256" key="1">
    <source>
        <dbReference type="ARBA" id="ARBA00010470"/>
    </source>
</evidence>
<feature type="compositionally biased region" description="Polar residues" evidence="6">
    <location>
        <begin position="212"/>
        <end position="232"/>
    </location>
</feature>
<evidence type="ECO:0000256" key="2">
    <source>
        <dbReference type="ARBA" id="ARBA00022448"/>
    </source>
</evidence>
<dbReference type="AlphaFoldDB" id="A0A7E6FAE1"/>
<accession>A0A7E6FAE1</accession>
<feature type="compositionally biased region" description="Low complexity" evidence="6">
    <location>
        <begin position="250"/>
        <end position="264"/>
    </location>
</feature>
<feature type="domain" description="Exocyst complex component Sec8 middle helical bundle" evidence="8">
    <location>
        <begin position="279"/>
        <end position="467"/>
    </location>
</feature>
<dbReference type="Proteomes" id="UP000515154">
    <property type="component" value="Linkage group LG14"/>
</dbReference>
<evidence type="ECO:0000313" key="9">
    <source>
        <dbReference type="Proteomes" id="UP000515154"/>
    </source>
</evidence>
<dbReference type="PANTHER" id="PTHR14146">
    <property type="entry name" value="EXOCYST COMPLEX COMPONENT 4"/>
    <property type="match status" value="1"/>
</dbReference>
<dbReference type="GO" id="GO:0000145">
    <property type="term" value="C:exocyst"/>
    <property type="evidence" value="ECO:0007669"/>
    <property type="project" value="UniProtKB-UniRule"/>
</dbReference>
<dbReference type="GO" id="GO:0007268">
    <property type="term" value="P:chemical synaptic transmission"/>
    <property type="evidence" value="ECO:0007669"/>
    <property type="project" value="TreeGrafter"/>
</dbReference>
<protein>
    <recommendedName>
        <fullName evidence="5">Exocyst complex component Sec8</fullName>
    </recommendedName>
</protein>